<keyword evidence="3" id="KW-1185">Reference proteome</keyword>
<dbReference type="NCBIfam" id="TIGR02247">
    <property type="entry name" value="HAD-1A3-hyp"/>
    <property type="match status" value="1"/>
</dbReference>
<dbReference type="Gene3D" id="3.40.50.1000">
    <property type="entry name" value="HAD superfamily/HAD-like"/>
    <property type="match status" value="1"/>
</dbReference>
<name>A0A7L4YRG9_9ACTN</name>
<dbReference type="NCBIfam" id="TIGR01509">
    <property type="entry name" value="HAD-SF-IA-v3"/>
    <property type="match status" value="1"/>
</dbReference>
<dbReference type="OrthoDB" id="9795007at2"/>
<evidence type="ECO:0000313" key="2">
    <source>
        <dbReference type="EMBL" id="QHC01841.1"/>
    </source>
</evidence>
<protein>
    <submittedName>
        <fullName evidence="2">HAD-IA family hydrolase</fullName>
    </submittedName>
</protein>
<dbReference type="AlphaFoldDB" id="A0A7L4YRG9"/>
<dbReference type="PRINTS" id="PR00413">
    <property type="entry name" value="HADHALOGNASE"/>
</dbReference>
<keyword evidence="2" id="KW-0378">Hydrolase</keyword>
<evidence type="ECO:0000256" key="1">
    <source>
        <dbReference type="ARBA" id="ARBA00022990"/>
    </source>
</evidence>
<reference evidence="2 3" key="1">
    <citation type="journal article" date="2018" name="Int. J. Syst. Evol. Microbiol.">
        <title>Epidermidibacterium keratini gen. nov., sp. nov., a member of the family Sporichthyaceae, isolated from keratin epidermis.</title>
        <authorList>
            <person name="Lee D.G."/>
            <person name="Trujillo M.E."/>
            <person name="Kang S."/>
            <person name="Nam J.J."/>
            <person name="Kim Y.J."/>
        </authorList>
    </citation>
    <scope>NUCLEOTIDE SEQUENCE [LARGE SCALE GENOMIC DNA]</scope>
    <source>
        <strain evidence="2 3">EPI-7</strain>
    </source>
</reference>
<dbReference type="GO" id="GO:0016787">
    <property type="term" value="F:hydrolase activity"/>
    <property type="evidence" value="ECO:0007669"/>
    <property type="project" value="UniProtKB-KW"/>
</dbReference>
<dbReference type="PANTHER" id="PTHR47829">
    <property type="entry name" value="HYDROLASE, PUTATIVE (AFU_ORTHOLOGUE AFUA_1G12880)-RELATED"/>
    <property type="match status" value="1"/>
</dbReference>
<dbReference type="Gene3D" id="1.10.150.240">
    <property type="entry name" value="Putative phosphatase, domain 2"/>
    <property type="match status" value="1"/>
</dbReference>
<accession>A0A7L4YRG9</accession>
<dbReference type="Pfam" id="PF00702">
    <property type="entry name" value="Hydrolase"/>
    <property type="match status" value="1"/>
</dbReference>
<dbReference type="InterPro" id="IPR036412">
    <property type="entry name" value="HAD-like_sf"/>
</dbReference>
<dbReference type="SUPFAM" id="SSF56784">
    <property type="entry name" value="HAD-like"/>
    <property type="match status" value="1"/>
</dbReference>
<dbReference type="InterPro" id="IPR023214">
    <property type="entry name" value="HAD_sf"/>
</dbReference>
<keyword evidence="1" id="KW-0007">Acetylation</keyword>
<dbReference type="InParanoid" id="A0A7L4YRG9"/>
<organism evidence="2 3">
    <name type="scientific">Epidermidibacterium keratini</name>
    <dbReference type="NCBI Taxonomy" id="1891644"/>
    <lineage>
        <taxon>Bacteria</taxon>
        <taxon>Bacillati</taxon>
        <taxon>Actinomycetota</taxon>
        <taxon>Actinomycetes</taxon>
        <taxon>Sporichthyales</taxon>
        <taxon>Sporichthyaceae</taxon>
        <taxon>Epidermidibacterium</taxon>
    </lineage>
</organism>
<dbReference type="InterPro" id="IPR023198">
    <property type="entry name" value="PGP-like_dom2"/>
</dbReference>
<dbReference type="EMBL" id="CP047156">
    <property type="protein sequence ID" value="QHC01841.1"/>
    <property type="molecule type" value="Genomic_DNA"/>
</dbReference>
<dbReference type="KEGG" id="eke:EK0264_17180"/>
<dbReference type="InterPro" id="IPR052898">
    <property type="entry name" value="ACAD10-like"/>
</dbReference>
<dbReference type="InterPro" id="IPR006439">
    <property type="entry name" value="HAD-SF_hydro_IA"/>
</dbReference>
<sequence length="218" mass="23772">MNTDIKAVLWDFGGVILSSPFEAFREYERERGLPGDFIRTVNTNDPDANAWARLERSELNHDEFDAAFAEESARLGHEVRGADVLALLAGEVRPEMVAALDRVIAAGYRTACLTNNVTKTDEVDPTANERADVAEVMSKFDVVVESSKVGVRKPEPGFYERACELLGVEPADCVFLDDLGINLKPAKAMGMRTIKVGEPGPAIAELGEILQIDLTGGY</sequence>
<dbReference type="Proteomes" id="UP000463857">
    <property type="component" value="Chromosome"/>
</dbReference>
<dbReference type="PANTHER" id="PTHR47829:SF1">
    <property type="entry name" value="HAD FAMILY PHOSPHATASE"/>
    <property type="match status" value="1"/>
</dbReference>
<dbReference type="SFLD" id="SFLDS00003">
    <property type="entry name" value="Haloacid_Dehalogenase"/>
    <property type="match status" value="1"/>
</dbReference>
<dbReference type="InterPro" id="IPR011945">
    <property type="entry name" value="HAD-SF_ppase_IA/epoxid_hydro_N"/>
</dbReference>
<dbReference type="RefSeq" id="WP_159546965.1">
    <property type="nucleotide sequence ID" value="NZ_CP047156.1"/>
</dbReference>
<dbReference type="CDD" id="cd02603">
    <property type="entry name" value="HAD_sEH-N_like"/>
    <property type="match status" value="1"/>
</dbReference>
<evidence type="ECO:0000313" key="3">
    <source>
        <dbReference type="Proteomes" id="UP000463857"/>
    </source>
</evidence>
<gene>
    <name evidence="2" type="ORF">EK0264_17180</name>
</gene>
<dbReference type="SFLD" id="SFLDG01129">
    <property type="entry name" value="C1.5:_HAD__Beta-PGM__Phosphata"/>
    <property type="match status" value="1"/>
</dbReference>
<proteinExistence type="predicted"/>